<keyword evidence="2" id="KW-0413">Isomerase</keyword>
<dbReference type="GO" id="GO:0003978">
    <property type="term" value="F:UDP-glucose 4-epimerase activity"/>
    <property type="evidence" value="ECO:0007669"/>
    <property type="project" value="UniProtKB-EC"/>
</dbReference>
<dbReference type="Pfam" id="PF01370">
    <property type="entry name" value="Epimerase"/>
    <property type="match status" value="1"/>
</dbReference>
<feature type="domain" description="NAD-dependent epimerase/dehydratase" evidence="1">
    <location>
        <begin position="5"/>
        <end position="234"/>
    </location>
</feature>
<accession>A0A0S2CGF5</accession>
<sequence>MSKKVLITGGAGYIGSVLTPILLDKGYEVCVIDNLMFDQISLLSCSHNKNFTFINGDAMDENLIKQEVVKADIIIPLAALVGAPLCKRNPKLAKMINHEAVKMINDFASPSQIFIYPNTNSGYGIGEKDTMCTEESPLRPISEYGIDKVHAEQYLLDKGNCVTFRLATVFGISPRMRLDLLVNDFTYRAYKDKFIVLFEEHFRRNYIHVRDVVKGFIHGIENYDKMKGQAYNMGLSSANLTKRQLAETIKKYIPDFYIHSASIGEDPDKRDYLVSNAKLEATGWKPDNTLEDGIEELLRAFKMMKVNRFANFN</sequence>
<dbReference type="InterPro" id="IPR001509">
    <property type="entry name" value="Epimerase_deHydtase"/>
</dbReference>
<name>A0A0S2CGF5_CAMJU</name>
<dbReference type="EC" id="5.1.3.2" evidence="2"/>
<reference evidence="2" key="1">
    <citation type="journal article" date="2015" name="PLoS ONE">
        <title>Updated Campylobacter jejuni Capsule PCR Multiplex Typing System and Its Application to Clinical Isolates from South and Southeast Asia.</title>
        <authorList>
            <person name="Poly F."/>
            <person name="Serichantalergs O."/>
            <person name="Kuroiwa J."/>
            <person name="Pootong P."/>
            <person name="Mason C."/>
            <person name="Guerry P."/>
            <person name="Parker C.T."/>
        </authorList>
    </citation>
    <scope>NUCLEOTIDE SEQUENCE</scope>
    <source>
        <strain evidence="2">RM3440</strain>
    </source>
</reference>
<dbReference type="AlphaFoldDB" id="A0A0S2CGF5"/>
<dbReference type="EMBL" id="KT893438">
    <property type="protein sequence ID" value="ALN44158.1"/>
    <property type="molecule type" value="Genomic_DNA"/>
</dbReference>
<proteinExistence type="predicted"/>
<evidence type="ECO:0000313" key="2">
    <source>
        <dbReference type="EMBL" id="ALN44158.1"/>
    </source>
</evidence>
<dbReference type="InterPro" id="IPR036291">
    <property type="entry name" value="NAD(P)-bd_dom_sf"/>
</dbReference>
<evidence type="ECO:0000259" key="1">
    <source>
        <dbReference type="Pfam" id="PF01370"/>
    </source>
</evidence>
<dbReference type="CDD" id="cd08946">
    <property type="entry name" value="SDR_e"/>
    <property type="match status" value="1"/>
</dbReference>
<protein>
    <submittedName>
        <fullName evidence="2">UDP-glucose 4-epimerase</fullName>
        <ecNumber evidence="2">5.1.3.2</ecNumber>
    </submittedName>
</protein>
<organism evidence="2">
    <name type="scientific">Campylobacter jejuni subsp. jejuni</name>
    <dbReference type="NCBI Taxonomy" id="32022"/>
    <lineage>
        <taxon>Bacteria</taxon>
        <taxon>Pseudomonadati</taxon>
        <taxon>Campylobacterota</taxon>
        <taxon>Epsilonproteobacteria</taxon>
        <taxon>Campylobacterales</taxon>
        <taxon>Campylobacteraceae</taxon>
        <taxon>Campylobacter</taxon>
    </lineage>
</organism>
<dbReference type="Gene3D" id="3.40.50.720">
    <property type="entry name" value="NAD(P)-binding Rossmann-like Domain"/>
    <property type="match status" value="1"/>
</dbReference>
<dbReference type="InterPro" id="IPR050177">
    <property type="entry name" value="Lipid_A_modif_metabolic_enz"/>
</dbReference>
<dbReference type="SUPFAM" id="SSF51735">
    <property type="entry name" value="NAD(P)-binding Rossmann-fold domains"/>
    <property type="match status" value="1"/>
</dbReference>
<dbReference type="PANTHER" id="PTHR43245:SF23">
    <property type="entry name" value="NAD(P)-BINDING DOMAIN-CONTAINING PROTEIN"/>
    <property type="match status" value="1"/>
</dbReference>
<gene>
    <name evidence="2" type="ORF">HS63.14</name>
</gene>
<dbReference type="PANTHER" id="PTHR43245">
    <property type="entry name" value="BIFUNCTIONAL POLYMYXIN RESISTANCE PROTEIN ARNA"/>
    <property type="match status" value="1"/>
</dbReference>